<dbReference type="AlphaFoldDB" id="A0A1E3NRN4"/>
<dbReference type="GO" id="GO:0000139">
    <property type="term" value="C:Golgi membrane"/>
    <property type="evidence" value="ECO:0007669"/>
    <property type="project" value="UniProtKB-SubCell"/>
</dbReference>
<comment type="subcellular location">
    <subcellularLocation>
        <location evidence="1">Endoplasmic reticulum membrane</location>
        <topology evidence="1">Single-pass type IV membrane protein</topology>
    </subcellularLocation>
    <subcellularLocation>
        <location evidence="2">Golgi apparatus membrane</location>
        <topology evidence="2">Single-pass type IV membrane protein</topology>
    </subcellularLocation>
</comment>
<keyword evidence="3 12" id="KW-0813">Transport</keyword>
<evidence type="ECO:0000256" key="9">
    <source>
        <dbReference type="ARBA" id="ARBA00023136"/>
    </source>
</evidence>
<evidence type="ECO:0000256" key="5">
    <source>
        <dbReference type="ARBA" id="ARBA00022892"/>
    </source>
</evidence>
<dbReference type="PANTHER" id="PTHR21230">
    <property type="entry name" value="VESICLE TRANSPORT V-SNARE PROTEIN VTI1-RELATED"/>
    <property type="match status" value="1"/>
</dbReference>
<dbReference type="InterPro" id="IPR027027">
    <property type="entry name" value="GOSR2/Membrin/Bos1"/>
</dbReference>
<evidence type="ECO:0000256" key="4">
    <source>
        <dbReference type="ARBA" id="ARBA00022692"/>
    </source>
</evidence>
<keyword evidence="4 14" id="KW-0812">Transmembrane</keyword>
<dbReference type="GO" id="GO:0031902">
    <property type="term" value="C:late endosome membrane"/>
    <property type="evidence" value="ECO:0007669"/>
    <property type="project" value="TreeGrafter"/>
</dbReference>
<name>A0A1E3NRN4_9ASCO</name>
<evidence type="ECO:0000256" key="6">
    <source>
        <dbReference type="ARBA" id="ARBA00022927"/>
    </source>
</evidence>
<keyword evidence="16" id="KW-1185">Reference proteome</keyword>
<dbReference type="GO" id="GO:0012507">
    <property type="term" value="C:ER to Golgi transport vesicle membrane"/>
    <property type="evidence" value="ECO:0007669"/>
    <property type="project" value="TreeGrafter"/>
</dbReference>
<evidence type="ECO:0000313" key="15">
    <source>
        <dbReference type="EMBL" id="ODQ48731.1"/>
    </source>
</evidence>
<evidence type="ECO:0000256" key="2">
    <source>
        <dbReference type="ARBA" id="ARBA00004409"/>
    </source>
</evidence>
<dbReference type="Proteomes" id="UP000094455">
    <property type="component" value="Unassembled WGS sequence"/>
</dbReference>
<keyword evidence="9 12" id="KW-0472">Membrane</keyword>
<dbReference type="GeneID" id="30181767"/>
<keyword evidence="5" id="KW-0931">ER-Golgi transport</keyword>
<feature type="coiled-coil region" evidence="13">
    <location>
        <begin position="5"/>
        <end position="32"/>
    </location>
</feature>
<dbReference type="GO" id="GO:0031201">
    <property type="term" value="C:SNARE complex"/>
    <property type="evidence" value="ECO:0007669"/>
    <property type="project" value="TreeGrafter"/>
</dbReference>
<accession>A0A1E3NRN4</accession>
<dbReference type="GO" id="GO:0015031">
    <property type="term" value="P:protein transport"/>
    <property type="evidence" value="ECO:0007669"/>
    <property type="project" value="UniProtKB-KW"/>
</dbReference>
<feature type="transmembrane region" description="Helical" evidence="14">
    <location>
        <begin position="231"/>
        <end position="251"/>
    </location>
</feature>
<dbReference type="Pfam" id="PF12352">
    <property type="entry name" value="V-SNARE_C"/>
    <property type="match status" value="1"/>
</dbReference>
<keyword evidence="13" id="KW-0175">Coiled coil</keyword>
<evidence type="ECO:0000256" key="12">
    <source>
        <dbReference type="PIRNR" id="PIRNR028865"/>
    </source>
</evidence>
<dbReference type="PIRSF" id="PIRSF028865">
    <property type="entry name" value="Membrin-2"/>
    <property type="match status" value="1"/>
</dbReference>
<dbReference type="OrthoDB" id="158360at2759"/>
<evidence type="ECO:0000256" key="7">
    <source>
        <dbReference type="ARBA" id="ARBA00022989"/>
    </source>
</evidence>
<keyword evidence="8" id="KW-0333">Golgi apparatus</keyword>
<dbReference type="GO" id="GO:0000149">
    <property type="term" value="F:SNARE binding"/>
    <property type="evidence" value="ECO:0007669"/>
    <property type="project" value="TreeGrafter"/>
</dbReference>
<dbReference type="GO" id="GO:0005484">
    <property type="term" value="F:SNAP receptor activity"/>
    <property type="evidence" value="ECO:0007669"/>
    <property type="project" value="InterPro"/>
</dbReference>
<comment type="similarity">
    <text evidence="10 12">Belongs to the BOS1 family.</text>
</comment>
<dbReference type="GO" id="GO:0006888">
    <property type="term" value="P:endoplasmic reticulum to Golgi vesicle-mediated transport"/>
    <property type="evidence" value="ECO:0007669"/>
    <property type="project" value="TreeGrafter"/>
</dbReference>
<protein>
    <recommendedName>
        <fullName evidence="11 12">Protein transport protein BOS1</fullName>
    </recommendedName>
</protein>
<evidence type="ECO:0000256" key="13">
    <source>
        <dbReference type="SAM" id="Coils"/>
    </source>
</evidence>
<evidence type="ECO:0000256" key="8">
    <source>
        <dbReference type="ARBA" id="ARBA00023034"/>
    </source>
</evidence>
<evidence type="ECO:0000256" key="1">
    <source>
        <dbReference type="ARBA" id="ARBA00004163"/>
    </source>
</evidence>
<organism evidence="15 16">
    <name type="scientific">Pichia membranifaciens NRRL Y-2026</name>
    <dbReference type="NCBI Taxonomy" id="763406"/>
    <lineage>
        <taxon>Eukaryota</taxon>
        <taxon>Fungi</taxon>
        <taxon>Dikarya</taxon>
        <taxon>Ascomycota</taxon>
        <taxon>Saccharomycotina</taxon>
        <taxon>Pichiomycetes</taxon>
        <taxon>Pichiales</taxon>
        <taxon>Pichiaceae</taxon>
        <taxon>Pichia</taxon>
    </lineage>
</organism>
<proteinExistence type="inferred from homology"/>
<reference evidence="15 16" key="1">
    <citation type="journal article" date="2016" name="Proc. Natl. Acad. Sci. U.S.A.">
        <title>Comparative genomics of biotechnologically important yeasts.</title>
        <authorList>
            <person name="Riley R."/>
            <person name="Haridas S."/>
            <person name="Wolfe K.H."/>
            <person name="Lopes M.R."/>
            <person name="Hittinger C.T."/>
            <person name="Goeker M."/>
            <person name="Salamov A.A."/>
            <person name="Wisecaver J.H."/>
            <person name="Long T.M."/>
            <person name="Calvey C.H."/>
            <person name="Aerts A.L."/>
            <person name="Barry K.W."/>
            <person name="Choi C."/>
            <person name="Clum A."/>
            <person name="Coughlan A.Y."/>
            <person name="Deshpande S."/>
            <person name="Douglass A.P."/>
            <person name="Hanson S.J."/>
            <person name="Klenk H.-P."/>
            <person name="LaButti K.M."/>
            <person name="Lapidus A."/>
            <person name="Lindquist E.A."/>
            <person name="Lipzen A.M."/>
            <person name="Meier-Kolthoff J.P."/>
            <person name="Ohm R.A."/>
            <person name="Otillar R.P."/>
            <person name="Pangilinan J.L."/>
            <person name="Peng Y."/>
            <person name="Rokas A."/>
            <person name="Rosa C.A."/>
            <person name="Scheuner C."/>
            <person name="Sibirny A.A."/>
            <person name="Slot J.C."/>
            <person name="Stielow J.B."/>
            <person name="Sun H."/>
            <person name="Kurtzman C.P."/>
            <person name="Blackwell M."/>
            <person name="Grigoriev I.V."/>
            <person name="Jeffries T.W."/>
        </authorList>
    </citation>
    <scope>NUCLEOTIDE SEQUENCE [LARGE SCALE GENOMIC DNA]</scope>
    <source>
        <strain evidence="15 16">NRRL Y-2026</strain>
    </source>
</reference>
<gene>
    <name evidence="15" type="ORF">PICMEDRAFT_9257</name>
</gene>
<evidence type="ECO:0000256" key="11">
    <source>
        <dbReference type="ARBA" id="ARBA00040957"/>
    </source>
</evidence>
<dbReference type="PANTHER" id="PTHR21230:SF1">
    <property type="entry name" value="GOLGI SNAP RECEPTOR COMPLEX MEMBER 2"/>
    <property type="match status" value="1"/>
</dbReference>
<evidence type="ECO:0000256" key="14">
    <source>
        <dbReference type="SAM" id="Phobius"/>
    </source>
</evidence>
<sequence>MSLLYNQTSKQMQQLRRDLNSLRSSVTNAKENEIGSSLSLIGAISTTITSVGRLLGDFEAYVSNQTDKEAQAKNQTRLDKLRSEYEDSRVEFGDLRTRREEKVRESERVKSENERNSLFTQNIEDRAGIASGISDNPYSIEFRSSRKHGALNEEGNSDSNGMMMDQHMKLDRSNAKLDEILELGRHAFEDIVEQNETILRVKDKMSQGLTTLGVSRETVGHIEKVLWEDKIIFYVAGSLTLFIMWLIWKYLG</sequence>
<keyword evidence="7 14" id="KW-1133">Transmembrane helix</keyword>
<comment type="function">
    <text evidence="12">SNARE required for protein transport between the ER and the Golgi complex.</text>
</comment>
<evidence type="ECO:0000256" key="10">
    <source>
        <dbReference type="ARBA" id="ARBA00037983"/>
    </source>
</evidence>
<dbReference type="EMBL" id="KV454001">
    <property type="protein sequence ID" value="ODQ48731.1"/>
    <property type="molecule type" value="Genomic_DNA"/>
</dbReference>
<keyword evidence="6 12" id="KW-0653">Protein transport</keyword>
<dbReference type="STRING" id="763406.A0A1E3NRN4"/>
<evidence type="ECO:0000256" key="3">
    <source>
        <dbReference type="ARBA" id="ARBA00022448"/>
    </source>
</evidence>
<evidence type="ECO:0000313" key="16">
    <source>
        <dbReference type="Proteomes" id="UP000094455"/>
    </source>
</evidence>
<dbReference type="GO" id="GO:0005789">
    <property type="term" value="C:endoplasmic reticulum membrane"/>
    <property type="evidence" value="ECO:0007669"/>
    <property type="project" value="UniProtKB-SubCell"/>
</dbReference>
<dbReference type="RefSeq" id="XP_019019844.1">
    <property type="nucleotide sequence ID" value="XM_019165080.1"/>
</dbReference>
<dbReference type="GO" id="GO:0006906">
    <property type="term" value="P:vesicle fusion"/>
    <property type="evidence" value="ECO:0007669"/>
    <property type="project" value="TreeGrafter"/>
</dbReference>